<dbReference type="EMBL" id="JAATIQ010000663">
    <property type="protein sequence ID" value="KAF4348891.1"/>
    <property type="molecule type" value="Genomic_DNA"/>
</dbReference>
<gene>
    <name evidence="2" type="ORF">G4B88_008814</name>
</gene>
<feature type="transmembrane region" description="Helical" evidence="1">
    <location>
        <begin position="92"/>
        <end position="110"/>
    </location>
</feature>
<organism evidence="2 3">
    <name type="scientific">Cannabis sativa</name>
    <name type="common">Hemp</name>
    <name type="synonym">Marijuana</name>
    <dbReference type="NCBI Taxonomy" id="3483"/>
    <lineage>
        <taxon>Eukaryota</taxon>
        <taxon>Viridiplantae</taxon>
        <taxon>Streptophyta</taxon>
        <taxon>Embryophyta</taxon>
        <taxon>Tracheophyta</taxon>
        <taxon>Spermatophyta</taxon>
        <taxon>Magnoliopsida</taxon>
        <taxon>eudicotyledons</taxon>
        <taxon>Gunneridae</taxon>
        <taxon>Pentapetalae</taxon>
        <taxon>rosids</taxon>
        <taxon>fabids</taxon>
        <taxon>Rosales</taxon>
        <taxon>Cannabaceae</taxon>
        <taxon>Cannabis</taxon>
    </lineage>
</organism>
<evidence type="ECO:0000256" key="1">
    <source>
        <dbReference type="SAM" id="Phobius"/>
    </source>
</evidence>
<keyword evidence="1" id="KW-0812">Transmembrane</keyword>
<reference evidence="2 3" key="1">
    <citation type="journal article" date="2020" name="bioRxiv">
        <title>Sequence and annotation of 42 cannabis genomes reveals extensive copy number variation in cannabinoid synthesis and pathogen resistance genes.</title>
        <authorList>
            <person name="Mckernan K.J."/>
            <person name="Helbert Y."/>
            <person name="Kane L.T."/>
            <person name="Ebling H."/>
            <person name="Zhang L."/>
            <person name="Liu B."/>
            <person name="Eaton Z."/>
            <person name="Mclaughlin S."/>
            <person name="Kingan S."/>
            <person name="Baybayan P."/>
            <person name="Concepcion G."/>
            <person name="Jordan M."/>
            <person name="Riva A."/>
            <person name="Barbazuk W."/>
            <person name="Harkins T."/>
        </authorList>
    </citation>
    <scope>NUCLEOTIDE SEQUENCE [LARGE SCALE GENOMIC DNA]</scope>
    <source>
        <strain evidence="3">cv. Jamaican Lion 4</strain>
        <tissue evidence="2">Leaf</tissue>
    </source>
</reference>
<comment type="caution">
    <text evidence="2">The sequence shown here is derived from an EMBL/GenBank/DDBJ whole genome shotgun (WGS) entry which is preliminary data.</text>
</comment>
<sequence>MGAIKDPTKVYETHKRRITKGKGNYSFEFVDYRCTVEYYVTHFLVHEDEEFNNIGHTFEFEPVSSRPSESKIKDITTTTNNSTNNKYKVNQICWFPFIAIVLLNYWQWVLENYIRNFPLPLKTIAAIVLLPKALHDAEK</sequence>
<dbReference type="Proteomes" id="UP000583929">
    <property type="component" value="Unassembled WGS sequence"/>
</dbReference>
<evidence type="ECO:0000313" key="2">
    <source>
        <dbReference type="EMBL" id="KAF4348891.1"/>
    </source>
</evidence>
<dbReference type="AlphaFoldDB" id="A0A7J6DS17"/>
<proteinExistence type="predicted"/>
<evidence type="ECO:0000313" key="3">
    <source>
        <dbReference type="Proteomes" id="UP000583929"/>
    </source>
</evidence>
<keyword evidence="1" id="KW-1133">Transmembrane helix</keyword>
<accession>A0A7J6DS17</accession>
<name>A0A7J6DS17_CANSA</name>
<protein>
    <submittedName>
        <fullName evidence="2">Uncharacterized protein</fullName>
    </submittedName>
</protein>
<keyword evidence="1" id="KW-0472">Membrane</keyword>
<keyword evidence="3" id="KW-1185">Reference proteome</keyword>